<protein>
    <submittedName>
        <fullName evidence="3">CAAX amino terminal protease self-immunity</fullName>
    </submittedName>
</protein>
<dbReference type="InterPro" id="IPR003675">
    <property type="entry name" value="Rce1/LyrA-like_dom"/>
</dbReference>
<feature type="domain" description="CAAX prenyl protease 2/Lysostaphin resistance protein A-like" evidence="2">
    <location>
        <begin position="153"/>
        <end position="205"/>
    </location>
</feature>
<keyword evidence="1" id="KW-0812">Transmembrane</keyword>
<sequence>MPADTWTDIARMTACLAVTAVGAAPLLLIRGATATAVRCWLVVTPVVLVLHATVNAVFVAAGFAVEEHPLAARMPDPAVLVAQACFLAPLVEEVIFRGVVLVTLRAVGEWLTWVVLAVAVGVAAYYGGAAPGVFAGLLGLGWAGARARAIDRGVYGSAVLFAAVHSAVWPTPIPLFVLGLGLGWVAVRTTGLLAPFLVHGLFNTVSVLYVLSGWAK</sequence>
<dbReference type="AlphaFoldDB" id="A0A517XVU6"/>
<feature type="transmembrane region" description="Helical" evidence="1">
    <location>
        <begin position="155"/>
        <end position="186"/>
    </location>
</feature>
<dbReference type="Pfam" id="PF02517">
    <property type="entry name" value="Rce1-like"/>
    <property type="match status" value="2"/>
</dbReference>
<feature type="transmembrane region" description="Helical" evidence="1">
    <location>
        <begin position="77"/>
        <end position="104"/>
    </location>
</feature>
<keyword evidence="1" id="KW-1133">Transmembrane helix</keyword>
<dbReference type="GO" id="GO:0080120">
    <property type="term" value="P:CAAX-box protein maturation"/>
    <property type="evidence" value="ECO:0007669"/>
    <property type="project" value="UniProtKB-ARBA"/>
</dbReference>
<evidence type="ECO:0000256" key="1">
    <source>
        <dbReference type="SAM" id="Phobius"/>
    </source>
</evidence>
<accession>A0A517XVU6</accession>
<keyword evidence="3" id="KW-0645">Protease</keyword>
<dbReference type="RefSeq" id="WP_145240678.1">
    <property type="nucleotide sequence ID" value="NZ_CP036273.1"/>
</dbReference>
<organism evidence="3 4">
    <name type="scientific">Urbifossiella limnaea</name>
    <dbReference type="NCBI Taxonomy" id="2528023"/>
    <lineage>
        <taxon>Bacteria</taxon>
        <taxon>Pseudomonadati</taxon>
        <taxon>Planctomycetota</taxon>
        <taxon>Planctomycetia</taxon>
        <taxon>Gemmatales</taxon>
        <taxon>Gemmataceae</taxon>
        <taxon>Urbifossiella</taxon>
    </lineage>
</organism>
<evidence type="ECO:0000313" key="4">
    <source>
        <dbReference type="Proteomes" id="UP000319576"/>
    </source>
</evidence>
<evidence type="ECO:0000313" key="3">
    <source>
        <dbReference type="EMBL" id="QDU21607.1"/>
    </source>
</evidence>
<keyword evidence="3" id="KW-0378">Hydrolase</keyword>
<reference evidence="3 4" key="1">
    <citation type="submission" date="2019-02" db="EMBL/GenBank/DDBJ databases">
        <title>Deep-cultivation of Planctomycetes and their phenomic and genomic characterization uncovers novel biology.</title>
        <authorList>
            <person name="Wiegand S."/>
            <person name="Jogler M."/>
            <person name="Boedeker C."/>
            <person name="Pinto D."/>
            <person name="Vollmers J."/>
            <person name="Rivas-Marin E."/>
            <person name="Kohn T."/>
            <person name="Peeters S.H."/>
            <person name="Heuer A."/>
            <person name="Rast P."/>
            <person name="Oberbeckmann S."/>
            <person name="Bunk B."/>
            <person name="Jeske O."/>
            <person name="Meyerdierks A."/>
            <person name="Storesund J.E."/>
            <person name="Kallscheuer N."/>
            <person name="Luecker S."/>
            <person name="Lage O.M."/>
            <person name="Pohl T."/>
            <person name="Merkel B.J."/>
            <person name="Hornburger P."/>
            <person name="Mueller R.-W."/>
            <person name="Bruemmer F."/>
            <person name="Labrenz M."/>
            <person name="Spormann A.M."/>
            <person name="Op den Camp H."/>
            <person name="Overmann J."/>
            <person name="Amann R."/>
            <person name="Jetten M.S.M."/>
            <person name="Mascher T."/>
            <person name="Medema M.H."/>
            <person name="Devos D.P."/>
            <person name="Kaster A.-K."/>
            <person name="Ovreas L."/>
            <person name="Rohde M."/>
            <person name="Galperin M.Y."/>
            <person name="Jogler C."/>
        </authorList>
    </citation>
    <scope>NUCLEOTIDE SEQUENCE [LARGE SCALE GENOMIC DNA]</scope>
    <source>
        <strain evidence="3 4">ETA_A1</strain>
    </source>
</reference>
<feature type="transmembrane region" description="Helical" evidence="1">
    <location>
        <begin position="192"/>
        <end position="211"/>
    </location>
</feature>
<gene>
    <name evidence="3" type="ORF">ETAA1_35770</name>
</gene>
<dbReference type="EMBL" id="CP036273">
    <property type="protein sequence ID" value="QDU21607.1"/>
    <property type="molecule type" value="Genomic_DNA"/>
</dbReference>
<feature type="transmembrane region" description="Helical" evidence="1">
    <location>
        <begin position="46"/>
        <end position="65"/>
    </location>
</feature>
<name>A0A517XVU6_9BACT</name>
<dbReference type="Proteomes" id="UP000319576">
    <property type="component" value="Chromosome"/>
</dbReference>
<feature type="domain" description="CAAX prenyl protease 2/Lysostaphin resistance protein A-like" evidence="2">
    <location>
        <begin position="77"/>
        <end position="147"/>
    </location>
</feature>
<dbReference type="GO" id="GO:0004175">
    <property type="term" value="F:endopeptidase activity"/>
    <property type="evidence" value="ECO:0007669"/>
    <property type="project" value="UniProtKB-ARBA"/>
</dbReference>
<keyword evidence="4" id="KW-1185">Reference proteome</keyword>
<proteinExistence type="predicted"/>
<dbReference type="KEGG" id="uli:ETAA1_35770"/>
<keyword evidence="1" id="KW-0472">Membrane</keyword>
<dbReference type="GO" id="GO:0006508">
    <property type="term" value="P:proteolysis"/>
    <property type="evidence" value="ECO:0007669"/>
    <property type="project" value="UniProtKB-KW"/>
</dbReference>
<dbReference type="OrthoDB" id="288879at2"/>
<evidence type="ECO:0000259" key="2">
    <source>
        <dbReference type="Pfam" id="PF02517"/>
    </source>
</evidence>
<feature type="transmembrane region" description="Helical" evidence="1">
    <location>
        <begin position="110"/>
        <end position="143"/>
    </location>
</feature>